<dbReference type="InterPro" id="IPR004364">
    <property type="entry name" value="Aa-tRNA-synt_II"/>
</dbReference>
<evidence type="ECO:0000259" key="8">
    <source>
        <dbReference type="PROSITE" id="PS50862"/>
    </source>
</evidence>
<evidence type="ECO:0000256" key="5">
    <source>
        <dbReference type="ARBA" id="ARBA00022917"/>
    </source>
</evidence>
<proteinExistence type="inferred from homology"/>
<accession>A0A518BJZ4</accession>
<dbReference type="InterPro" id="IPR045864">
    <property type="entry name" value="aa-tRNA-synth_II/BPL/LPL"/>
</dbReference>
<dbReference type="InterPro" id="IPR004365">
    <property type="entry name" value="NA-bd_OB_tRNA"/>
</dbReference>
<dbReference type="KEGG" id="pbap:Pla133_23710"/>
<dbReference type="SUPFAM" id="SSF55681">
    <property type="entry name" value="Class II aaRS and biotin synthetases"/>
    <property type="match status" value="1"/>
</dbReference>
<dbReference type="InterPro" id="IPR004522">
    <property type="entry name" value="Asn-tRNA-ligase"/>
</dbReference>
<protein>
    <recommendedName>
        <fullName evidence="7">Asparagine--tRNA ligase</fullName>
        <ecNumber evidence="7">6.1.1.22</ecNumber>
    </recommendedName>
    <alternativeName>
        <fullName evidence="7">Asparaginyl-tRNA synthetase</fullName>
        <shortName evidence="7">AsnRS</shortName>
    </alternativeName>
</protein>
<dbReference type="PANTHER" id="PTHR22594">
    <property type="entry name" value="ASPARTYL/LYSYL-TRNA SYNTHETASE"/>
    <property type="match status" value="1"/>
</dbReference>
<dbReference type="HAMAP" id="MF_00534">
    <property type="entry name" value="Asn_tRNA_synth"/>
    <property type="match status" value="1"/>
</dbReference>
<keyword evidence="2 7" id="KW-0436">Ligase</keyword>
<dbReference type="SUPFAM" id="SSF50249">
    <property type="entry name" value="Nucleic acid-binding proteins"/>
    <property type="match status" value="1"/>
</dbReference>
<dbReference type="CDD" id="cd04323">
    <property type="entry name" value="AsnRS_cyto_like_N"/>
    <property type="match status" value="1"/>
</dbReference>
<dbReference type="PANTHER" id="PTHR22594:SF34">
    <property type="entry name" value="ASPARAGINE--TRNA LIGASE, MITOCHONDRIAL-RELATED"/>
    <property type="match status" value="1"/>
</dbReference>
<keyword evidence="3 7" id="KW-0547">Nucleotide-binding</keyword>
<dbReference type="GO" id="GO:0003676">
    <property type="term" value="F:nucleic acid binding"/>
    <property type="evidence" value="ECO:0007669"/>
    <property type="project" value="InterPro"/>
</dbReference>
<evidence type="ECO:0000256" key="2">
    <source>
        <dbReference type="ARBA" id="ARBA00022598"/>
    </source>
</evidence>
<dbReference type="GO" id="GO:0004816">
    <property type="term" value="F:asparagine-tRNA ligase activity"/>
    <property type="evidence" value="ECO:0007669"/>
    <property type="project" value="UniProtKB-UniRule"/>
</dbReference>
<gene>
    <name evidence="7 9" type="primary">asnS</name>
    <name evidence="9" type="ORF">Pla133_23710</name>
</gene>
<dbReference type="Proteomes" id="UP000316921">
    <property type="component" value="Chromosome"/>
</dbReference>
<dbReference type="GO" id="GO:0006421">
    <property type="term" value="P:asparaginyl-tRNA aminoacylation"/>
    <property type="evidence" value="ECO:0007669"/>
    <property type="project" value="UniProtKB-UniRule"/>
</dbReference>
<dbReference type="RefSeq" id="WP_145065326.1">
    <property type="nucleotide sequence ID" value="NZ_CP036287.1"/>
</dbReference>
<dbReference type="NCBIfam" id="NF003037">
    <property type="entry name" value="PRK03932.1"/>
    <property type="match status" value="1"/>
</dbReference>
<comment type="subunit">
    <text evidence="7">Homodimer.</text>
</comment>
<dbReference type="Gene3D" id="2.40.50.140">
    <property type="entry name" value="Nucleic acid-binding proteins"/>
    <property type="match status" value="1"/>
</dbReference>
<comment type="similarity">
    <text evidence="1 7">Belongs to the class-II aminoacyl-tRNA synthetase family.</text>
</comment>
<dbReference type="InterPro" id="IPR006195">
    <property type="entry name" value="aa-tRNA-synth_II"/>
</dbReference>
<name>A0A518BJZ4_9BACT</name>
<sequence length="432" mass="49167">MATITTVSQLANHVGESVTLQGWIANKSSKGKLHFVQFRDGSGFCQCVLFVKNVSPELFEEVGRAGQESSIVLTGEVKADERAPGGFEVSVTDGRVLQNAVDYPITPKEHGADFLLSNRHLWLRSKRQWAIIRVRDAVAMAIRRFFDGRGFINLDAPMFTPNACEGTSNLFELDYFERKAYLTQSGQLYGEAGAMAHGRIYTFGPTFRAEKSKTRRHLTEFWMMEPEVAFADLGDVMELAEDMLCFVVQEVLERRRTELEVLERDLSKLECIQKPFPRLKYAEAAKILLEHPDSEFVDGDDLGAPDETILSNMYDRPLMITHYPAEVKSFYMKRDPEDPSKALCVDVLGTEGVGEMIGGSQREDDLDTLLERIREHDLPEQYFQWYLDLRRYGSVPHSGFGLGLERTVAWICGIEHVREAIPFPRMMYRIEP</sequence>
<comment type="catalytic activity">
    <reaction evidence="7">
        <text>tRNA(Asn) + L-asparagine + ATP = L-asparaginyl-tRNA(Asn) + AMP + diphosphate + H(+)</text>
        <dbReference type="Rhea" id="RHEA:11180"/>
        <dbReference type="Rhea" id="RHEA-COMP:9659"/>
        <dbReference type="Rhea" id="RHEA-COMP:9674"/>
        <dbReference type="ChEBI" id="CHEBI:15378"/>
        <dbReference type="ChEBI" id="CHEBI:30616"/>
        <dbReference type="ChEBI" id="CHEBI:33019"/>
        <dbReference type="ChEBI" id="CHEBI:58048"/>
        <dbReference type="ChEBI" id="CHEBI:78442"/>
        <dbReference type="ChEBI" id="CHEBI:78515"/>
        <dbReference type="ChEBI" id="CHEBI:456215"/>
        <dbReference type="EC" id="6.1.1.22"/>
    </reaction>
</comment>
<dbReference type="CDD" id="cd00776">
    <property type="entry name" value="AsxRS_core"/>
    <property type="match status" value="1"/>
</dbReference>
<evidence type="ECO:0000313" key="10">
    <source>
        <dbReference type="Proteomes" id="UP000316921"/>
    </source>
</evidence>
<evidence type="ECO:0000256" key="3">
    <source>
        <dbReference type="ARBA" id="ARBA00022741"/>
    </source>
</evidence>
<dbReference type="GO" id="GO:0005524">
    <property type="term" value="F:ATP binding"/>
    <property type="evidence" value="ECO:0007669"/>
    <property type="project" value="UniProtKB-UniRule"/>
</dbReference>
<keyword evidence="10" id="KW-1185">Reference proteome</keyword>
<evidence type="ECO:0000256" key="1">
    <source>
        <dbReference type="ARBA" id="ARBA00008226"/>
    </source>
</evidence>
<evidence type="ECO:0000313" key="9">
    <source>
        <dbReference type="EMBL" id="QDU67292.1"/>
    </source>
</evidence>
<organism evidence="9 10">
    <name type="scientific">Engelhardtia mirabilis</name>
    <dbReference type="NCBI Taxonomy" id="2528011"/>
    <lineage>
        <taxon>Bacteria</taxon>
        <taxon>Pseudomonadati</taxon>
        <taxon>Planctomycetota</taxon>
        <taxon>Planctomycetia</taxon>
        <taxon>Planctomycetia incertae sedis</taxon>
        <taxon>Engelhardtia</taxon>
    </lineage>
</organism>
<dbReference type="AlphaFoldDB" id="A0A518BJZ4"/>
<dbReference type="PRINTS" id="PR01042">
    <property type="entry name" value="TRNASYNTHASP"/>
</dbReference>
<comment type="subcellular location">
    <subcellularLocation>
        <location evidence="7">Cytoplasm</location>
    </subcellularLocation>
</comment>
<dbReference type="Pfam" id="PF01336">
    <property type="entry name" value="tRNA_anti-codon"/>
    <property type="match status" value="1"/>
</dbReference>
<dbReference type="PROSITE" id="PS50862">
    <property type="entry name" value="AA_TRNA_LIGASE_II"/>
    <property type="match status" value="1"/>
</dbReference>
<evidence type="ECO:0000256" key="4">
    <source>
        <dbReference type="ARBA" id="ARBA00022840"/>
    </source>
</evidence>
<dbReference type="GO" id="GO:0005737">
    <property type="term" value="C:cytoplasm"/>
    <property type="evidence" value="ECO:0007669"/>
    <property type="project" value="UniProtKB-SubCell"/>
</dbReference>
<keyword evidence="6 7" id="KW-0030">Aminoacyl-tRNA synthetase</keyword>
<dbReference type="Pfam" id="PF00152">
    <property type="entry name" value="tRNA-synt_2"/>
    <property type="match status" value="1"/>
</dbReference>
<dbReference type="NCBIfam" id="TIGR00457">
    <property type="entry name" value="asnS"/>
    <property type="match status" value="1"/>
</dbReference>
<dbReference type="EMBL" id="CP036287">
    <property type="protein sequence ID" value="QDU67292.1"/>
    <property type="molecule type" value="Genomic_DNA"/>
</dbReference>
<reference evidence="9 10" key="1">
    <citation type="submission" date="2019-02" db="EMBL/GenBank/DDBJ databases">
        <title>Deep-cultivation of Planctomycetes and their phenomic and genomic characterization uncovers novel biology.</title>
        <authorList>
            <person name="Wiegand S."/>
            <person name="Jogler M."/>
            <person name="Boedeker C."/>
            <person name="Pinto D."/>
            <person name="Vollmers J."/>
            <person name="Rivas-Marin E."/>
            <person name="Kohn T."/>
            <person name="Peeters S.H."/>
            <person name="Heuer A."/>
            <person name="Rast P."/>
            <person name="Oberbeckmann S."/>
            <person name="Bunk B."/>
            <person name="Jeske O."/>
            <person name="Meyerdierks A."/>
            <person name="Storesund J.E."/>
            <person name="Kallscheuer N."/>
            <person name="Luecker S."/>
            <person name="Lage O.M."/>
            <person name="Pohl T."/>
            <person name="Merkel B.J."/>
            <person name="Hornburger P."/>
            <person name="Mueller R.-W."/>
            <person name="Bruemmer F."/>
            <person name="Labrenz M."/>
            <person name="Spormann A.M."/>
            <person name="Op den Camp H."/>
            <person name="Overmann J."/>
            <person name="Amann R."/>
            <person name="Jetten M.S.M."/>
            <person name="Mascher T."/>
            <person name="Medema M.H."/>
            <person name="Devos D.P."/>
            <person name="Kaster A.-K."/>
            <person name="Ovreas L."/>
            <person name="Rohde M."/>
            <person name="Galperin M.Y."/>
            <person name="Jogler C."/>
        </authorList>
    </citation>
    <scope>NUCLEOTIDE SEQUENCE [LARGE SCALE GENOMIC DNA]</scope>
    <source>
        <strain evidence="9 10">Pla133</strain>
    </source>
</reference>
<dbReference type="EC" id="6.1.1.22" evidence="7"/>
<keyword evidence="5 7" id="KW-0648">Protein biosynthesis</keyword>
<keyword evidence="4 7" id="KW-0067">ATP-binding</keyword>
<evidence type="ECO:0000256" key="7">
    <source>
        <dbReference type="HAMAP-Rule" id="MF_00534"/>
    </source>
</evidence>
<dbReference type="Gene3D" id="3.30.930.10">
    <property type="entry name" value="Bira Bifunctional Protein, Domain 2"/>
    <property type="match status" value="1"/>
</dbReference>
<dbReference type="InterPro" id="IPR002312">
    <property type="entry name" value="Asp/Asn-tRNA-synth_IIb"/>
</dbReference>
<feature type="domain" description="Aminoacyl-transfer RNA synthetases class-II family profile" evidence="8">
    <location>
        <begin position="132"/>
        <end position="422"/>
    </location>
</feature>
<evidence type="ECO:0000256" key="6">
    <source>
        <dbReference type="ARBA" id="ARBA00023146"/>
    </source>
</evidence>
<dbReference type="InterPro" id="IPR012340">
    <property type="entry name" value="NA-bd_OB-fold"/>
</dbReference>
<keyword evidence="7" id="KW-0963">Cytoplasm</keyword>